<gene>
    <name evidence="1" type="ORF">EVA_22157</name>
</gene>
<organism evidence="1">
    <name type="scientific">gut metagenome</name>
    <dbReference type="NCBI Taxonomy" id="749906"/>
    <lineage>
        <taxon>unclassified sequences</taxon>
        <taxon>metagenomes</taxon>
        <taxon>organismal metagenomes</taxon>
    </lineage>
</organism>
<name>J9F4A8_9ZZZZ</name>
<sequence length="247" mass="28605">MHLFPTYTNLILRYELLHINLLKTTIVILNDVPTLNRICYALAAESVDTYHFLTFYKDIFDTTNISFLSIDEELVDSCFNRCKINTAIRVELYIFRLFCKIVKNCLYHGVDFGDTTFKVRSHLRPFSLDLLVCFCQFSLSNFDLTNKAFISFVVGSKHGFTNDSLDIFSHTFYSEFAIFVESNSFVLSSKISLNCIKTNNEFFEVLIVNVSNLEVIFSNHELSCFNRCVELFQFCTELFVSSLISLL</sequence>
<evidence type="ECO:0000313" key="1">
    <source>
        <dbReference type="EMBL" id="EJW89736.1"/>
    </source>
</evidence>
<dbReference type="EMBL" id="AMCI01009294">
    <property type="protein sequence ID" value="EJW89736.1"/>
    <property type="molecule type" value="Genomic_DNA"/>
</dbReference>
<accession>J9F4A8</accession>
<proteinExistence type="predicted"/>
<comment type="caution">
    <text evidence="1">The sequence shown here is derived from an EMBL/GenBank/DDBJ whole genome shotgun (WGS) entry which is preliminary data.</text>
</comment>
<protein>
    <submittedName>
        <fullName evidence="1">Uncharacterized protein</fullName>
    </submittedName>
</protein>
<reference evidence="1" key="1">
    <citation type="journal article" date="2012" name="PLoS ONE">
        <title>Gene sets for utilization of primary and secondary nutrition supplies in the distal gut of endangered iberian lynx.</title>
        <authorList>
            <person name="Alcaide M."/>
            <person name="Messina E."/>
            <person name="Richter M."/>
            <person name="Bargiela R."/>
            <person name="Peplies J."/>
            <person name="Huws S.A."/>
            <person name="Newbold C.J."/>
            <person name="Golyshin P.N."/>
            <person name="Simon M.A."/>
            <person name="Lopez G."/>
            <person name="Yakimov M.M."/>
            <person name="Ferrer M."/>
        </authorList>
    </citation>
    <scope>NUCLEOTIDE SEQUENCE</scope>
</reference>
<dbReference type="AlphaFoldDB" id="J9F4A8"/>